<evidence type="ECO:0000313" key="3">
    <source>
        <dbReference type="EMBL" id="MCU4753230.1"/>
    </source>
</evidence>
<dbReference type="SUPFAM" id="SSF64307">
    <property type="entry name" value="SirA-like"/>
    <property type="match status" value="1"/>
</dbReference>
<sequence length="87" mass="10078">MCPSHIPPDQTSAPTDRPQVTLDVRSLGPPHPLKQTLERLAEIPEETVLLQRNDRTPQFLFPKLRDRGYTYDTLERDGEVLTIIWKE</sequence>
<dbReference type="InterPro" id="IPR018720">
    <property type="entry name" value="DUF2249"/>
</dbReference>
<proteinExistence type="predicted"/>
<evidence type="ECO:0000259" key="2">
    <source>
        <dbReference type="Pfam" id="PF10006"/>
    </source>
</evidence>
<gene>
    <name evidence="3" type="ORF">OB919_14790</name>
</gene>
<dbReference type="RefSeq" id="WP_342809551.1">
    <property type="nucleotide sequence ID" value="NZ_JAOPJZ010000014.1"/>
</dbReference>
<organism evidence="3 4">
    <name type="scientific">Natronosalvus hydrolyticus</name>
    <dbReference type="NCBI Taxonomy" id="2979988"/>
    <lineage>
        <taxon>Archaea</taxon>
        <taxon>Methanobacteriati</taxon>
        <taxon>Methanobacteriota</taxon>
        <taxon>Stenosarchaea group</taxon>
        <taxon>Halobacteria</taxon>
        <taxon>Halobacteriales</taxon>
        <taxon>Natrialbaceae</taxon>
        <taxon>Natronosalvus</taxon>
    </lineage>
</organism>
<dbReference type="InterPro" id="IPR036868">
    <property type="entry name" value="TusA-like_sf"/>
</dbReference>
<accession>A0AAP2ZAN0</accession>
<name>A0AAP2ZAN0_9EURY</name>
<comment type="caution">
    <text evidence="3">The sequence shown here is derived from an EMBL/GenBank/DDBJ whole genome shotgun (WGS) entry which is preliminary data.</text>
</comment>
<feature type="domain" description="DUF2249" evidence="2">
    <location>
        <begin position="21"/>
        <end position="83"/>
    </location>
</feature>
<dbReference type="AlphaFoldDB" id="A0AAP2ZAN0"/>
<evidence type="ECO:0000313" key="4">
    <source>
        <dbReference type="Proteomes" id="UP001321047"/>
    </source>
</evidence>
<keyword evidence="4" id="KW-1185">Reference proteome</keyword>
<evidence type="ECO:0000256" key="1">
    <source>
        <dbReference type="SAM" id="MobiDB-lite"/>
    </source>
</evidence>
<dbReference type="Proteomes" id="UP001321047">
    <property type="component" value="Unassembled WGS sequence"/>
</dbReference>
<dbReference type="EMBL" id="JAOPJZ010000014">
    <property type="protein sequence ID" value="MCU4753230.1"/>
    <property type="molecule type" value="Genomic_DNA"/>
</dbReference>
<protein>
    <submittedName>
        <fullName evidence="3">DUF2249 domain-containing protein</fullName>
    </submittedName>
</protein>
<dbReference type="Pfam" id="PF10006">
    <property type="entry name" value="DUF2249"/>
    <property type="match status" value="1"/>
</dbReference>
<reference evidence="3 4" key="1">
    <citation type="submission" date="2022-09" db="EMBL/GenBank/DDBJ databases">
        <title>Enrichment on poylsaccharides allowed isolation of novel metabolic and taxonomic groups of Haloarchaea.</title>
        <authorList>
            <person name="Sorokin D.Y."/>
            <person name="Elcheninov A.G."/>
            <person name="Khizhniak T.V."/>
            <person name="Kolganova T.V."/>
            <person name="Kublanov I.V."/>
        </authorList>
    </citation>
    <scope>NUCLEOTIDE SEQUENCE [LARGE SCALE GENOMIC DNA]</scope>
    <source>
        <strain evidence="3 4">AArc-curdl1</strain>
    </source>
</reference>
<feature type="region of interest" description="Disordered" evidence="1">
    <location>
        <begin position="1"/>
        <end position="21"/>
    </location>
</feature>